<name>A0A9E8NEQ6_9BACT</name>
<dbReference type="EMBL" id="CP112998">
    <property type="protein sequence ID" value="WAC12957.1"/>
    <property type="molecule type" value="Genomic_DNA"/>
</dbReference>
<keyword evidence="5" id="KW-0255">Endonuclease</keyword>
<reference evidence="5" key="1">
    <citation type="submission" date="2022-11" db="EMBL/GenBank/DDBJ databases">
        <title>Dyadobacter pollutisoli sp. nov., isolated from plastic dumped soil.</title>
        <authorList>
            <person name="Kim J.M."/>
            <person name="Kim K.R."/>
            <person name="Lee J.K."/>
            <person name="Hao L."/>
            <person name="Jeon C.O."/>
        </authorList>
    </citation>
    <scope>NUCLEOTIDE SEQUENCE</scope>
    <source>
        <strain evidence="5">U1</strain>
    </source>
</reference>
<dbReference type="InterPro" id="IPR000055">
    <property type="entry name" value="Restrct_endonuc_typeI_TRD"/>
</dbReference>
<dbReference type="SUPFAM" id="SSF116734">
    <property type="entry name" value="DNA methylase specificity domain"/>
    <property type="match status" value="2"/>
</dbReference>
<dbReference type="EC" id="3.1.21.-" evidence="5"/>
<dbReference type="PANTHER" id="PTHR43140:SF1">
    <property type="entry name" value="TYPE I RESTRICTION ENZYME ECOKI SPECIFICITY SUBUNIT"/>
    <property type="match status" value="1"/>
</dbReference>
<organism evidence="5 6">
    <name type="scientific">Dyadobacter pollutisoli</name>
    <dbReference type="NCBI Taxonomy" id="2910158"/>
    <lineage>
        <taxon>Bacteria</taxon>
        <taxon>Pseudomonadati</taxon>
        <taxon>Bacteroidota</taxon>
        <taxon>Cytophagia</taxon>
        <taxon>Cytophagales</taxon>
        <taxon>Spirosomataceae</taxon>
        <taxon>Dyadobacter</taxon>
    </lineage>
</organism>
<dbReference type="GO" id="GO:0009307">
    <property type="term" value="P:DNA restriction-modification system"/>
    <property type="evidence" value="ECO:0007669"/>
    <property type="project" value="UniProtKB-KW"/>
</dbReference>
<keyword evidence="2" id="KW-0680">Restriction system</keyword>
<evidence type="ECO:0000313" key="5">
    <source>
        <dbReference type="EMBL" id="WAC12957.1"/>
    </source>
</evidence>
<evidence type="ECO:0000256" key="2">
    <source>
        <dbReference type="ARBA" id="ARBA00022747"/>
    </source>
</evidence>
<keyword evidence="6" id="KW-1185">Reference proteome</keyword>
<dbReference type="GO" id="GO:0003677">
    <property type="term" value="F:DNA binding"/>
    <property type="evidence" value="ECO:0007669"/>
    <property type="project" value="UniProtKB-KW"/>
</dbReference>
<evidence type="ECO:0000256" key="1">
    <source>
        <dbReference type="ARBA" id="ARBA00010923"/>
    </source>
</evidence>
<accession>A0A9E8NEQ6</accession>
<dbReference type="AlphaFoldDB" id="A0A9E8NEQ6"/>
<dbReference type="KEGG" id="dpf:ON006_03120"/>
<dbReference type="Pfam" id="PF01420">
    <property type="entry name" value="Methylase_S"/>
    <property type="match status" value="2"/>
</dbReference>
<dbReference type="InterPro" id="IPR051212">
    <property type="entry name" value="Type-I_RE_S_subunit"/>
</dbReference>
<dbReference type="Gene3D" id="3.90.220.20">
    <property type="entry name" value="DNA methylase specificity domains"/>
    <property type="match status" value="2"/>
</dbReference>
<evidence type="ECO:0000259" key="4">
    <source>
        <dbReference type="Pfam" id="PF01420"/>
    </source>
</evidence>
<keyword evidence="5" id="KW-0540">Nuclease</keyword>
<comment type="similarity">
    <text evidence="1">Belongs to the type-I restriction system S methylase family.</text>
</comment>
<feature type="domain" description="Type I restriction modification DNA specificity" evidence="4">
    <location>
        <begin position="102"/>
        <end position="178"/>
    </location>
</feature>
<keyword evidence="5" id="KW-0378">Hydrolase</keyword>
<evidence type="ECO:0000256" key="3">
    <source>
        <dbReference type="ARBA" id="ARBA00023125"/>
    </source>
</evidence>
<gene>
    <name evidence="5" type="ORF">ON006_03120</name>
</gene>
<evidence type="ECO:0000313" key="6">
    <source>
        <dbReference type="Proteomes" id="UP001164653"/>
    </source>
</evidence>
<proteinExistence type="inferred from homology"/>
<dbReference type="InterPro" id="IPR044946">
    <property type="entry name" value="Restrct_endonuc_typeI_TRD_sf"/>
</dbReference>
<dbReference type="RefSeq" id="WP_138480054.1">
    <property type="nucleotide sequence ID" value="NZ_CP112998.1"/>
</dbReference>
<dbReference type="REBASE" id="678605">
    <property type="entry name" value="S.DspU1ORF3115P"/>
</dbReference>
<sequence length="457" mass="51753">MMEKELPEGWSIASVENLIPNDGLFNDGDWIESKDQDQNGEVRLIQLADIGDGEFKDKSARFLTLTKAYQLNCTFLQPDDLLIARMPDPLGRTCIFPLNGLYVTVVDIAIIRCGQNGVFNKWLMYILNSSQIRGKISELSSGSTRLRISRKNLASIGLPLPPLAEQKRIVAKLDMAFGYLETLKASLARIPELLKTFRQSVLTQAVTGKLTEDWRKENKLSDKWKEELAKDCCVKVQSGGTPKSGFTNEGIPFLKVYNIVNQKIDFDYRSQYISEEAHNNSMKKSILIPGDVVMNIVGPPLNKIALVPNTFAEWNHNQAITLFRTKPYLLNTFLYHFFCEGTSVKSLYNETKGVVGQVNISLSQCREFKIPIPSTDEQKEIVNRIEALFAKVDIIEVQYLALKEKIKKLPQTMLAKAFRGELVTQDFNDEPAAMLLKRIKSTTLKNKSRENQKSLDF</sequence>
<feature type="domain" description="Type I restriction modification DNA specificity" evidence="4">
    <location>
        <begin position="237"/>
        <end position="396"/>
    </location>
</feature>
<protein>
    <submittedName>
        <fullName evidence="5">Restriction endonuclease subunit S</fullName>
        <ecNumber evidence="5">3.1.21.-</ecNumber>
    </submittedName>
</protein>
<dbReference type="GO" id="GO:0004519">
    <property type="term" value="F:endonuclease activity"/>
    <property type="evidence" value="ECO:0007669"/>
    <property type="project" value="UniProtKB-KW"/>
</dbReference>
<dbReference type="Proteomes" id="UP001164653">
    <property type="component" value="Chromosome"/>
</dbReference>
<dbReference type="GO" id="GO:0016787">
    <property type="term" value="F:hydrolase activity"/>
    <property type="evidence" value="ECO:0007669"/>
    <property type="project" value="UniProtKB-KW"/>
</dbReference>
<dbReference type="PANTHER" id="PTHR43140">
    <property type="entry name" value="TYPE-1 RESTRICTION ENZYME ECOKI SPECIFICITY PROTEIN"/>
    <property type="match status" value="1"/>
</dbReference>
<keyword evidence="3" id="KW-0238">DNA-binding</keyword>